<dbReference type="EMBL" id="CP141615">
    <property type="protein sequence ID" value="WRP16352.1"/>
    <property type="molecule type" value="Genomic_DNA"/>
</dbReference>
<feature type="domain" description="Type II secretion system protein GspF" evidence="10">
    <location>
        <begin position="287"/>
        <end position="408"/>
    </location>
</feature>
<evidence type="ECO:0000256" key="4">
    <source>
        <dbReference type="ARBA" id="ARBA00022475"/>
    </source>
</evidence>
<evidence type="ECO:0000256" key="6">
    <source>
        <dbReference type="ARBA" id="ARBA00022989"/>
    </source>
</evidence>
<dbReference type="PRINTS" id="PR00812">
    <property type="entry name" value="BCTERIALGSPF"/>
</dbReference>
<evidence type="ECO:0000259" key="10">
    <source>
        <dbReference type="Pfam" id="PF00482"/>
    </source>
</evidence>
<keyword evidence="12" id="KW-1185">Reference proteome</keyword>
<gene>
    <name evidence="11" type="ORF">U7230_09605</name>
</gene>
<feature type="transmembrane region" description="Helical" evidence="9">
    <location>
        <begin position="389"/>
        <end position="410"/>
    </location>
</feature>
<dbReference type="InterPro" id="IPR003004">
    <property type="entry name" value="GspF/PilC"/>
</dbReference>
<keyword evidence="3 8" id="KW-0813">Transport</keyword>
<dbReference type="PANTHER" id="PTHR30012">
    <property type="entry name" value="GENERAL SECRETION PATHWAY PROTEIN"/>
    <property type="match status" value="1"/>
</dbReference>
<comment type="similarity">
    <text evidence="2 8">Belongs to the GSP F family.</text>
</comment>
<comment type="subcellular location">
    <subcellularLocation>
        <location evidence="1 8">Cell membrane</location>
        <topology evidence="1 8">Multi-pass membrane protein</topology>
    </subcellularLocation>
</comment>
<evidence type="ECO:0000256" key="1">
    <source>
        <dbReference type="ARBA" id="ARBA00004651"/>
    </source>
</evidence>
<accession>A0ABZ1BU46</accession>
<dbReference type="Pfam" id="PF00482">
    <property type="entry name" value="T2SSF"/>
    <property type="match status" value="2"/>
</dbReference>
<dbReference type="InterPro" id="IPR042094">
    <property type="entry name" value="T2SS_GspF_sf"/>
</dbReference>
<evidence type="ECO:0000256" key="8">
    <source>
        <dbReference type="RuleBase" id="RU003923"/>
    </source>
</evidence>
<dbReference type="PROSITE" id="PS00874">
    <property type="entry name" value="T2SP_F"/>
    <property type="match status" value="1"/>
</dbReference>
<reference evidence="11 12" key="1">
    <citation type="journal article" date="2024" name="Front. Microbiol.">
        <title>Novel thermophilic genera Geochorda gen. nov. and Carboxydochorda gen. nov. from the deep terrestrial subsurface reveal the ecophysiological diversity in the class Limnochordia.</title>
        <authorList>
            <person name="Karnachuk O.V."/>
            <person name="Lukina A.P."/>
            <person name="Avakyan M.R."/>
            <person name="Kadnikov V.V."/>
            <person name="Begmatov S."/>
            <person name="Beletsky A.V."/>
            <person name="Vlasova K.G."/>
            <person name="Novikov A.A."/>
            <person name="Shcherbakova V.A."/>
            <person name="Mardanov A.V."/>
            <person name="Ravin N.V."/>
        </authorList>
    </citation>
    <scope>NUCLEOTIDE SEQUENCE [LARGE SCALE GENOMIC DNA]</scope>
    <source>
        <strain evidence="11 12">L945</strain>
    </source>
</reference>
<keyword evidence="5 8" id="KW-0812">Transmembrane</keyword>
<feature type="transmembrane region" description="Helical" evidence="9">
    <location>
        <begin position="236"/>
        <end position="255"/>
    </location>
</feature>
<name>A0ABZ1BU46_9FIRM</name>
<sequence length="417" mass="44649">MSVPFEYRARDKTGRAVSGVIDAEDSAAAVRRLRQEGLYVSSVRPASRAGARGAAGRGAGAGAGALGVLSRGRRPSAADVALLCSQFAMMLRAGLTAADGLRLLVQQTSNRRLREALEAVRRDVSTGSSLARSFGRHGDVFPQLLVQMVEVGEVTGALEEVLNRTGAYYQREHELRAKVREALAYPTLVAIVALVVINVLLLFVLPTFVGFFRQAGMPLPLATRVLLGVQEFTSRWWWAVAAAVVAAATALRQYVRTPRGRLERDRFLLRAPIFGGLVTRTVLARLTRTLGLGLRSGISMVEALRAAQRVVGNEAMAQAMAGVIAGVEKGQSVAKAMAAQKLFPELLVQMVAVGETTGSVEEMMEHLATRYDGEVERAVKTLISLLEPAIIIVLAGVVLLIVASVMLPLFQSAGLVQ</sequence>
<keyword evidence="4" id="KW-1003">Cell membrane</keyword>
<dbReference type="Gene3D" id="1.20.81.30">
    <property type="entry name" value="Type II secretion system (T2SS), domain F"/>
    <property type="match status" value="2"/>
</dbReference>
<keyword evidence="7 9" id="KW-0472">Membrane</keyword>
<evidence type="ECO:0000256" key="2">
    <source>
        <dbReference type="ARBA" id="ARBA00005745"/>
    </source>
</evidence>
<keyword evidence="6 9" id="KW-1133">Transmembrane helix</keyword>
<evidence type="ECO:0000256" key="9">
    <source>
        <dbReference type="SAM" id="Phobius"/>
    </source>
</evidence>
<dbReference type="InterPro" id="IPR001992">
    <property type="entry name" value="T2SS_GspF/T4SS_PilC_CS"/>
</dbReference>
<evidence type="ECO:0000256" key="5">
    <source>
        <dbReference type="ARBA" id="ARBA00022692"/>
    </source>
</evidence>
<feature type="domain" description="Type II secretion system protein GspF" evidence="10">
    <location>
        <begin position="84"/>
        <end position="206"/>
    </location>
</feature>
<dbReference type="RefSeq" id="WP_324715624.1">
    <property type="nucleotide sequence ID" value="NZ_CP141615.1"/>
</dbReference>
<evidence type="ECO:0000313" key="11">
    <source>
        <dbReference type="EMBL" id="WRP16352.1"/>
    </source>
</evidence>
<feature type="transmembrane region" description="Helical" evidence="9">
    <location>
        <begin position="183"/>
        <end position="212"/>
    </location>
</feature>
<dbReference type="PANTHER" id="PTHR30012:SF0">
    <property type="entry name" value="TYPE II SECRETION SYSTEM PROTEIN F-RELATED"/>
    <property type="match status" value="1"/>
</dbReference>
<evidence type="ECO:0000256" key="7">
    <source>
        <dbReference type="ARBA" id="ARBA00023136"/>
    </source>
</evidence>
<organism evidence="11 12">
    <name type="scientific">Carboxydichorda subterranea</name>
    <dbReference type="NCBI Taxonomy" id="3109565"/>
    <lineage>
        <taxon>Bacteria</taxon>
        <taxon>Bacillati</taxon>
        <taxon>Bacillota</taxon>
        <taxon>Limnochordia</taxon>
        <taxon>Limnochordales</taxon>
        <taxon>Geochordaceae</taxon>
        <taxon>Carboxydichorda</taxon>
    </lineage>
</organism>
<evidence type="ECO:0000256" key="3">
    <source>
        <dbReference type="ARBA" id="ARBA00022448"/>
    </source>
</evidence>
<proteinExistence type="inferred from homology"/>
<evidence type="ECO:0000313" key="12">
    <source>
        <dbReference type="Proteomes" id="UP001332192"/>
    </source>
</evidence>
<protein>
    <submittedName>
        <fullName evidence="11">Type II secretion system F family protein</fullName>
    </submittedName>
</protein>
<dbReference type="Proteomes" id="UP001332192">
    <property type="component" value="Chromosome"/>
</dbReference>
<dbReference type="InterPro" id="IPR018076">
    <property type="entry name" value="T2SS_GspF_dom"/>
</dbReference>